<proteinExistence type="predicted"/>
<organism evidence="1 2">
    <name type="scientific">Roseivirga pacifica</name>
    <dbReference type="NCBI Taxonomy" id="1267423"/>
    <lineage>
        <taxon>Bacteria</taxon>
        <taxon>Pseudomonadati</taxon>
        <taxon>Bacteroidota</taxon>
        <taxon>Cytophagia</taxon>
        <taxon>Cytophagales</taxon>
        <taxon>Roseivirgaceae</taxon>
        <taxon>Roseivirga</taxon>
    </lineage>
</organism>
<keyword evidence="2" id="KW-1185">Reference proteome</keyword>
<reference evidence="2" key="1">
    <citation type="submission" date="2016-10" db="EMBL/GenBank/DDBJ databases">
        <authorList>
            <person name="Varghese N."/>
            <person name="Submissions S."/>
        </authorList>
    </citation>
    <scope>NUCLEOTIDE SEQUENCE [LARGE SCALE GENOMIC DNA]</scope>
    <source>
        <strain evidence="2">CGMCC 1.12402</strain>
    </source>
</reference>
<dbReference type="AlphaFoldDB" id="A0A1I0NDG3"/>
<gene>
    <name evidence="1" type="ORF">SAMN05216290_1082</name>
</gene>
<accession>A0A1I0NDG3</accession>
<protein>
    <submittedName>
        <fullName evidence="1">Uncharacterized protein</fullName>
    </submittedName>
</protein>
<dbReference type="STRING" id="1267423.SAMN05216290_1082"/>
<dbReference type="EMBL" id="FOIR01000001">
    <property type="protein sequence ID" value="SEV98727.1"/>
    <property type="molecule type" value="Genomic_DNA"/>
</dbReference>
<sequence>MIRDIKKGDKKERLDNILQEMAKADKKGFDASKYSGTLKLEEDPVAYQNKLRDEWE</sequence>
<dbReference type="GeneID" id="99988769"/>
<name>A0A1I0NDG3_9BACT</name>
<dbReference type="RefSeq" id="WP_162844688.1">
    <property type="nucleotide sequence ID" value="NZ_FOIR01000001.1"/>
</dbReference>
<dbReference type="Proteomes" id="UP000199437">
    <property type="component" value="Unassembled WGS sequence"/>
</dbReference>
<evidence type="ECO:0000313" key="2">
    <source>
        <dbReference type="Proteomes" id="UP000199437"/>
    </source>
</evidence>
<evidence type="ECO:0000313" key="1">
    <source>
        <dbReference type="EMBL" id="SEV98727.1"/>
    </source>
</evidence>